<dbReference type="AlphaFoldDB" id="A0A4Y2BJZ9"/>
<dbReference type="Proteomes" id="UP000499080">
    <property type="component" value="Unassembled WGS sequence"/>
</dbReference>
<reference evidence="2 3" key="1">
    <citation type="journal article" date="2019" name="Sci. Rep.">
        <title>Orb-weaving spider Araneus ventricosus genome elucidates the spidroin gene catalogue.</title>
        <authorList>
            <person name="Kono N."/>
            <person name="Nakamura H."/>
            <person name="Ohtoshi R."/>
            <person name="Moran D.A.P."/>
            <person name="Shinohara A."/>
            <person name="Yoshida Y."/>
            <person name="Fujiwara M."/>
            <person name="Mori M."/>
            <person name="Tomita M."/>
            <person name="Arakawa K."/>
        </authorList>
    </citation>
    <scope>NUCLEOTIDE SEQUENCE [LARGE SCALE GENOMIC DNA]</scope>
</reference>
<evidence type="ECO:0000256" key="1">
    <source>
        <dbReference type="SAM" id="MobiDB-lite"/>
    </source>
</evidence>
<evidence type="ECO:0000313" key="3">
    <source>
        <dbReference type="Proteomes" id="UP000499080"/>
    </source>
</evidence>
<feature type="compositionally biased region" description="Acidic residues" evidence="1">
    <location>
        <begin position="92"/>
        <end position="108"/>
    </location>
</feature>
<feature type="region of interest" description="Disordered" evidence="1">
    <location>
        <begin position="92"/>
        <end position="137"/>
    </location>
</feature>
<dbReference type="EMBL" id="BGPR01000082">
    <property type="protein sequence ID" value="GBL91939.1"/>
    <property type="molecule type" value="Genomic_DNA"/>
</dbReference>
<keyword evidence="3" id="KW-1185">Reference proteome</keyword>
<protein>
    <submittedName>
        <fullName evidence="2">Uncharacterized protein</fullName>
    </submittedName>
</protein>
<name>A0A4Y2BJZ9_ARAVE</name>
<organism evidence="2 3">
    <name type="scientific">Araneus ventricosus</name>
    <name type="common">Orbweaver spider</name>
    <name type="synonym">Epeira ventricosa</name>
    <dbReference type="NCBI Taxonomy" id="182803"/>
    <lineage>
        <taxon>Eukaryota</taxon>
        <taxon>Metazoa</taxon>
        <taxon>Ecdysozoa</taxon>
        <taxon>Arthropoda</taxon>
        <taxon>Chelicerata</taxon>
        <taxon>Arachnida</taxon>
        <taxon>Araneae</taxon>
        <taxon>Araneomorphae</taxon>
        <taxon>Entelegynae</taxon>
        <taxon>Araneoidea</taxon>
        <taxon>Araneidae</taxon>
        <taxon>Araneus</taxon>
    </lineage>
</organism>
<accession>A0A4Y2BJZ9</accession>
<gene>
    <name evidence="2" type="ORF">AVEN_172835_1</name>
</gene>
<feature type="compositionally biased region" description="Acidic residues" evidence="1">
    <location>
        <begin position="116"/>
        <end position="130"/>
    </location>
</feature>
<evidence type="ECO:0000313" key="2">
    <source>
        <dbReference type="EMBL" id="GBL91939.1"/>
    </source>
</evidence>
<comment type="caution">
    <text evidence="2">The sequence shown here is derived from an EMBL/GenBank/DDBJ whole genome shotgun (WGS) entry which is preliminary data.</text>
</comment>
<proteinExistence type="predicted"/>
<sequence length="137" mass="15869">MELILNRPLQWFVCQLHANELPLGHLFTHVDRTTTGPRSLTGEIRKSLAGCKKLSYFPSWQSDVLKNIARYLTYDEEMKRLRTLLDTVSMEEESLFDDEEEIDDDDEYSSNHDSSTDSDTDIEVDIDSPNENDFYVG</sequence>